<evidence type="ECO:0000256" key="4">
    <source>
        <dbReference type="ARBA" id="ARBA00022741"/>
    </source>
</evidence>
<dbReference type="PROSITE" id="PS50893">
    <property type="entry name" value="ABC_TRANSPORTER_2"/>
    <property type="match status" value="1"/>
</dbReference>
<dbReference type="InterPro" id="IPR017871">
    <property type="entry name" value="ABC_transporter-like_CS"/>
</dbReference>
<reference evidence="11" key="1">
    <citation type="submission" date="2016-10" db="EMBL/GenBank/DDBJ databases">
        <authorList>
            <person name="Varghese N."/>
        </authorList>
    </citation>
    <scope>NUCLEOTIDE SEQUENCE [LARGE SCALE GENOMIC DNA]</scope>
    <source>
        <strain evidence="11">DSM 45096 / BCRC 16803 / CGMCC 4.1857 / CIP 109030 / JCM 12277 / KCTC 19219 / NBRC 100920 / 33214</strain>
    </source>
</reference>
<evidence type="ECO:0000256" key="7">
    <source>
        <dbReference type="ARBA" id="ARBA00038850"/>
    </source>
</evidence>
<evidence type="ECO:0000256" key="3">
    <source>
        <dbReference type="ARBA" id="ARBA00022475"/>
    </source>
</evidence>
<evidence type="ECO:0000256" key="1">
    <source>
        <dbReference type="ARBA" id="ARBA00004202"/>
    </source>
</evidence>
<dbReference type="AlphaFoldDB" id="A0A1H8APQ3"/>
<evidence type="ECO:0000313" key="10">
    <source>
        <dbReference type="EMBL" id="SEM71497.1"/>
    </source>
</evidence>
<evidence type="ECO:0000256" key="8">
    <source>
        <dbReference type="ARBA" id="ARBA00047624"/>
    </source>
</evidence>
<evidence type="ECO:0000259" key="9">
    <source>
        <dbReference type="PROSITE" id="PS50893"/>
    </source>
</evidence>
<dbReference type="PIRSF" id="PIRSF039085">
    <property type="entry name" value="ABC_ATPase_HisP"/>
    <property type="match status" value="1"/>
</dbReference>
<dbReference type="InterPro" id="IPR003439">
    <property type="entry name" value="ABC_transporter-like_ATP-bd"/>
</dbReference>
<dbReference type="STRING" id="235985.SAMN05414137_1475"/>
<dbReference type="FunFam" id="3.40.50.300:FF:000020">
    <property type="entry name" value="Amino acid ABC transporter ATP-binding component"/>
    <property type="match status" value="1"/>
</dbReference>
<dbReference type="PROSITE" id="PS00211">
    <property type="entry name" value="ABC_TRANSPORTER_1"/>
    <property type="match status" value="1"/>
</dbReference>
<evidence type="ECO:0000313" key="11">
    <source>
        <dbReference type="Proteomes" id="UP000183015"/>
    </source>
</evidence>
<dbReference type="InterPro" id="IPR050086">
    <property type="entry name" value="MetN_ABC_transporter-like"/>
</dbReference>
<dbReference type="InterPro" id="IPR027417">
    <property type="entry name" value="P-loop_NTPase"/>
</dbReference>
<dbReference type="Proteomes" id="UP000183015">
    <property type="component" value="Unassembled WGS sequence"/>
</dbReference>
<dbReference type="EMBL" id="FOAZ01000047">
    <property type="protein sequence ID" value="SEM71497.1"/>
    <property type="molecule type" value="Genomic_DNA"/>
</dbReference>
<dbReference type="InterPro" id="IPR030679">
    <property type="entry name" value="ABC_ATPase_HisP-typ"/>
</dbReference>
<dbReference type="GO" id="GO:0015426">
    <property type="term" value="F:ATPase-coupled polar amino acid-transporter activity"/>
    <property type="evidence" value="ECO:0007669"/>
    <property type="project" value="UniProtKB-EC"/>
</dbReference>
<dbReference type="eggNOG" id="COG1126">
    <property type="taxonomic scope" value="Bacteria"/>
</dbReference>
<dbReference type="Pfam" id="PF00005">
    <property type="entry name" value="ABC_tran"/>
    <property type="match status" value="1"/>
</dbReference>
<keyword evidence="5 10" id="KW-0067">ATP-binding</keyword>
<dbReference type="SUPFAM" id="SSF52540">
    <property type="entry name" value="P-loop containing nucleoside triphosphate hydrolases"/>
    <property type="match status" value="1"/>
</dbReference>
<keyword evidence="2" id="KW-0813">Transport</keyword>
<gene>
    <name evidence="10" type="ORF">SAMN05414137_1475</name>
</gene>
<keyword evidence="3" id="KW-1003">Cell membrane</keyword>
<sequence length="275" mass="29708">MSVLNAEARSATTHLAADADEPAPVAVEVHGVHKWYGAHRVLDGIDLTVAAGEVTVVLGPSGSGKSTLLRVINHLEQPTLGHVSLGGEPIGVRWHRGRLRELSERQILTQRGRIGFVFQNFNLFPHLTVLENVAAAPVATGLQRRTEAEQSARELLDRVGLGEKADAYPRQLSGGQQQRVAIARALAQRPGVILFDEPTSALDPELVGEVLAVIKDLAAGGTTLVIVTHEIGFAREVADRVVFMDGGRIVEQGTPAEVLDRPRHPRTQEFLSRVL</sequence>
<dbReference type="RefSeq" id="WP_082015695.1">
    <property type="nucleotide sequence ID" value="NZ_BBPN01000073.1"/>
</dbReference>
<dbReference type="InterPro" id="IPR003593">
    <property type="entry name" value="AAA+_ATPase"/>
</dbReference>
<comment type="subcellular location">
    <subcellularLocation>
        <location evidence="1">Cell membrane</location>
        <topology evidence="1">Peripheral membrane protein</topology>
    </subcellularLocation>
</comment>
<dbReference type="SMART" id="SM00382">
    <property type="entry name" value="AAA"/>
    <property type="match status" value="1"/>
</dbReference>
<dbReference type="GO" id="GO:0005524">
    <property type="term" value="F:ATP binding"/>
    <property type="evidence" value="ECO:0007669"/>
    <property type="project" value="UniProtKB-KW"/>
</dbReference>
<dbReference type="OrthoDB" id="9802264at2"/>
<dbReference type="CDD" id="cd03262">
    <property type="entry name" value="ABC_HisP_GlnQ"/>
    <property type="match status" value="1"/>
</dbReference>
<dbReference type="PANTHER" id="PTHR43166">
    <property type="entry name" value="AMINO ACID IMPORT ATP-BINDING PROTEIN"/>
    <property type="match status" value="1"/>
</dbReference>
<dbReference type="EC" id="7.4.2.1" evidence="7"/>
<dbReference type="Gene3D" id="3.40.50.300">
    <property type="entry name" value="P-loop containing nucleotide triphosphate hydrolases"/>
    <property type="match status" value="1"/>
</dbReference>
<accession>A0A1H8APQ3</accession>
<dbReference type="PANTHER" id="PTHR43166:SF35">
    <property type="entry name" value="L-CYSTINE IMPORT ATP-BINDING PROTEIN TCYN"/>
    <property type="match status" value="1"/>
</dbReference>
<dbReference type="GO" id="GO:0016887">
    <property type="term" value="F:ATP hydrolysis activity"/>
    <property type="evidence" value="ECO:0007669"/>
    <property type="project" value="InterPro"/>
</dbReference>
<proteinExistence type="predicted"/>
<comment type="catalytic activity">
    <reaction evidence="8">
        <text>a polar amino acid(out) + ATP + H2O = a polar amino acid(in) + ADP + phosphate + H(+)</text>
        <dbReference type="Rhea" id="RHEA:14673"/>
        <dbReference type="ChEBI" id="CHEBI:15377"/>
        <dbReference type="ChEBI" id="CHEBI:15378"/>
        <dbReference type="ChEBI" id="CHEBI:30616"/>
        <dbReference type="ChEBI" id="CHEBI:43474"/>
        <dbReference type="ChEBI" id="CHEBI:62031"/>
        <dbReference type="ChEBI" id="CHEBI:456216"/>
        <dbReference type="EC" id="7.4.2.1"/>
    </reaction>
    <physiologicalReaction direction="left-to-right" evidence="8">
        <dbReference type="Rhea" id="RHEA:14674"/>
    </physiologicalReaction>
</comment>
<name>A0A1H8APQ3_STRJI</name>
<keyword evidence="6" id="KW-0472">Membrane</keyword>
<keyword evidence="11" id="KW-1185">Reference proteome</keyword>
<dbReference type="GO" id="GO:0005886">
    <property type="term" value="C:plasma membrane"/>
    <property type="evidence" value="ECO:0007669"/>
    <property type="project" value="UniProtKB-SubCell"/>
</dbReference>
<protein>
    <recommendedName>
        <fullName evidence="7">ABC-type polar-amino-acid transporter</fullName>
        <ecNumber evidence="7">7.4.2.1</ecNumber>
    </recommendedName>
</protein>
<evidence type="ECO:0000256" key="2">
    <source>
        <dbReference type="ARBA" id="ARBA00022448"/>
    </source>
</evidence>
<evidence type="ECO:0000256" key="5">
    <source>
        <dbReference type="ARBA" id="ARBA00022840"/>
    </source>
</evidence>
<keyword evidence="4" id="KW-0547">Nucleotide-binding</keyword>
<evidence type="ECO:0000256" key="6">
    <source>
        <dbReference type="ARBA" id="ARBA00023136"/>
    </source>
</evidence>
<feature type="domain" description="ABC transporter" evidence="9">
    <location>
        <begin position="27"/>
        <end position="271"/>
    </location>
</feature>
<organism evidence="10 11">
    <name type="scientific">Streptacidiphilus jiangxiensis</name>
    <dbReference type="NCBI Taxonomy" id="235985"/>
    <lineage>
        <taxon>Bacteria</taxon>
        <taxon>Bacillati</taxon>
        <taxon>Actinomycetota</taxon>
        <taxon>Actinomycetes</taxon>
        <taxon>Kitasatosporales</taxon>
        <taxon>Streptomycetaceae</taxon>
        <taxon>Streptacidiphilus</taxon>
    </lineage>
</organism>